<protein>
    <submittedName>
        <fullName evidence="1">Uncharacterized protein</fullName>
    </submittedName>
</protein>
<evidence type="ECO:0000313" key="1">
    <source>
        <dbReference type="EMBL" id="KAK4098477.1"/>
    </source>
</evidence>
<gene>
    <name evidence="1" type="ORF">N658DRAFT_219806</name>
</gene>
<sequence>MTRRLVGGEDRMSPKPKHRSSVCVLFAVQAPRRSLAQSRNVGSNDPMASSGQAGVTGWEIQIWVLMLPQSSHPGTARFDQRGRPHCF</sequence>
<dbReference type="EMBL" id="MU863658">
    <property type="protein sequence ID" value="KAK4098477.1"/>
    <property type="molecule type" value="Genomic_DNA"/>
</dbReference>
<dbReference type="AlphaFoldDB" id="A0AAN6PV16"/>
<name>A0AAN6PV16_9PEZI</name>
<dbReference type="Proteomes" id="UP001305647">
    <property type="component" value="Unassembled WGS sequence"/>
</dbReference>
<organism evidence="1 2">
    <name type="scientific">Parathielavia hyrcaniae</name>
    <dbReference type="NCBI Taxonomy" id="113614"/>
    <lineage>
        <taxon>Eukaryota</taxon>
        <taxon>Fungi</taxon>
        <taxon>Dikarya</taxon>
        <taxon>Ascomycota</taxon>
        <taxon>Pezizomycotina</taxon>
        <taxon>Sordariomycetes</taxon>
        <taxon>Sordariomycetidae</taxon>
        <taxon>Sordariales</taxon>
        <taxon>Chaetomiaceae</taxon>
        <taxon>Parathielavia</taxon>
    </lineage>
</organism>
<reference evidence="1" key="1">
    <citation type="journal article" date="2023" name="Mol. Phylogenet. Evol.">
        <title>Genome-scale phylogeny and comparative genomics of the fungal order Sordariales.</title>
        <authorList>
            <person name="Hensen N."/>
            <person name="Bonometti L."/>
            <person name="Westerberg I."/>
            <person name="Brannstrom I.O."/>
            <person name="Guillou S."/>
            <person name="Cros-Aarteil S."/>
            <person name="Calhoun S."/>
            <person name="Haridas S."/>
            <person name="Kuo A."/>
            <person name="Mondo S."/>
            <person name="Pangilinan J."/>
            <person name="Riley R."/>
            <person name="LaButti K."/>
            <person name="Andreopoulos B."/>
            <person name="Lipzen A."/>
            <person name="Chen C."/>
            <person name="Yan M."/>
            <person name="Daum C."/>
            <person name="Ng V."/>
            <person name="Clum A."/>
            <person name="Steindorff A."/>
            <person name="Ohm R.A."/>
            <person name="Martin F."/>
            <person name="Silar P."/>
            <person name="Natvig D.O."/>
            <person name="Lalanne C."/>
            <person name="Gautier V."/>
            <person name="Ament-Velasquez S.L."/>
            <person name="Kruys A."/>
            <person name="Hutchinson M.I."/>
            <person name="Powell A.J."/>
            <person name="Barry K."/>
            <person name="Miller A.N."/>
            <person name="Grigoriev I.V."/>
            <person name="Debuchy R."/>
            <person name="Gladieux P."/>
            <person name="Hiltunen Thoren M."/>
            <person name="Johannesson H."/>
        </authorList>
    </citation>
    <scope>NUCLEOTIDE SEQUENCE</scope>
    <source>
        <strain evidence="1">CBS 757.83</strain>
    </source>
</reference>
<evidence type="ECO:0000313" key="2">
    <source>
        <dbReference type="Proteomes" id="UP001305647"/>
    </source>
</evidence>
<comment type="caution">
    <text evidence="1">The sequence shown here is derived from an EMBL/GenBank/DDBJ whole genome shotgun (WGS) entry which is preliminary data.</text>
</comment>
<reference evidence="1" key="2">
    <citation type="submission" date="2023-05" db="EMBL/GenBank/DDBJ databases">
        <authorList>
            <consortium name="Lawrence Berkeley National Laboratory"/>
            <person name="Steindorff A."/>
            <person name="Hensen N."/>
            <person name="Bonometti L."/>
            <person name="Westerberg I."/>
            <person name="Brannstrom I.O."/>
            <person name="Guillou S."/>
            <person name="Cros-Aarteil S."/>
            <person name="Calhoun S."/>
            <person name="Haridas S."/>
            <person name="Kuo A."/>
            <person name="Mondo S."/>
            <person name="Pangilinan J."/>
            <person name="Riley R."/>
            <person name="Labutti K."/>
            <person name="Andreopoulos B."/>
            <person name="Lipzen A."/>
            <person name="Chen C."/>
            <person name="Yanf M."/>
            <person name="Daum C."/>
            <person name="Ng V."/>
            <person name="Clum A."/>
            <person name="Ohm R."/>
            <person name="Martin F."/>
            <person name="Silar P."/>
            <person name="Natvig D."/>
            <person name="Lalanne C."/>
            <person name="Gautier V."/>
            <person name="Ament-Velasquez S.L."/>
            <person name="Kruys A."/>
            <person name="Hutchinson M.I."/>
            <person name="Powell A.J."/>
            <person name="Barry K."/>
            <person name="Miller A.N."/>
            <person name="Grigoriev I.V."/>
            <person name="Debuchy R."/>
            <person name="Gladieux P."/>
            <person name="Thoren M.H."/>
            <person name="Johannesson H."/>
        </authorList>
    </citation>
    <scope>NUCLEOTIDE SEQUENCE</scope>
    <source>
        <strain evidence="1">CBS 757.83</strain>
    </source>
</reference>
<proteinExistence type="predicted"/>
<accession>A0AAN6PV16</accession>
<keyword evidence="2" id="KW-1185">Reference proteome</keyword>